<evidence type="ECO:0000313" key="1">
    <source>
        <dbReference type="EMBL" id="GAB0187155.1"/>
    </source>
</evidence>
<organism evidence="1 2">
    <name type="scientific">Grus japonensis</name>
    <name type="common">Japanese crane</name>
    <name type="synonym">Red-crowned crane</name>
    <dbReference type="NCBI Taxonomy" id="30415"/>
    <lineage>
        <taxon>Eukaryota</taxon>
        <taxon>Metazoa</taxon>
        <taxon>Chordata</taxon>
        <taxon>Craniata</taxon>
        <taxon>Vertebrata</taxon>
        <taxon>Euteleostomi</taxon>
        <taxon>Archelosauria</taxon>
        <taxon>Archosauria</taxon>
        <taxon>Dinosauria</taxon>
        <taxon>Saurischia</taxon>
        <taxon>Theropoda</taxon>
        <taxon>Coelurosauria</taxon>
        <taxon>Aves</taxon>
        <taxon>Neognathae</taxon>
        <taxon>Neoaves</taxon>
        <taxon>Gruiformes</taxon>
        <taxon>Gruidae</taxon>
        <taxon>Grus</taxon>
    </lineage>
</organism>
<sequence>MISASFDFTGDKGNSVIPSFSPEKLLNKPELQWINDIEQLSEEMKDGLRHLAQTLQLYLKMEIQDASHLPPAIDFFQIFAKVSLELTQINDRVKTGLGERRAVSLG</sequence>
<proteinExistence type="predicted"/>
<protein>
    <submittedName>
        <fullName evidence="1">Histone-lysine N-methyltransferase SMYD3</fullName>
    </submittedName>
</protein>
<comment type="caution">
    <text evidence="1">The sequence shown here is derived from an EMBL/GenBank/DDBJ whole genome shotgun (WGS) entry which is preliminary data.</text>
</comment>
<dbReference type="AlphaFoldDB" id="A0ABC9WPP5"/>
<dbReference type="Proteomes" id="UP001623348">
    <property type="component" value="Unassembled WGS sequence"/>
</dbReference>
<keyword evidence="2" id="KW-1185">Reference proteome</keyword>
<accession>A0ABC9WPP5</accession>
<name>A0ABC9WPP5_GRUJA</name>
<dbReference type="EMBL" id="BAAFJT010000003">
    <property type="protein sequence ID" value="GAB0187155.1"/>
    <property type="molecule type" value="Genomic_DNA"/>
</dbReference>
<gene>
    <name evidence="1" type="ORF">GRJ2_001180800</name>
</gene>
<reference evidence="1 2" key="1">
    <citation type="submission" date="2024-06" db="EMBL/GenBank/DDBJ databases">
        <title>The draft genome of Grus japonensis, version 3.</title>
        <authorList>
            <person name="Nabeshima K."/>
            <person name="Suzuki S."/>
            <person name="Onuma M."/>
        </authorList>
    </citation>
    <scope>NUCLEOTIDE SEQUENCE [LARGE SCALE GENOMIC DNA]</scope>
    <source>
        <strain evidence="1 2">451A</strain>
    </source>
</reference>
<dbReference type="Gene3D" id="1.10.220.160">
    <property type="match status" value="1"/>
</dbReference>
<evidence type="ECO:0000313" key="2">
    <source>
        <dbReference type="Proteomes" id="UP001623348"/>
    </source>
</evidence>